<gene>
    <name evidence="1" type="ORF">HW115_16170</name>
</gene>
<evidence type="ECO:0000313" key="1">
    <source>
        <dbReference type="EMBL" id="NWK57159.1"/>
    </source>
</evidence>
<evidence type="ECO:0008006" key="3">
    <source>
        <dbReference type="Google" id="ProtNLM"/>
    </source>
</evidence>
<dbReference type="Pfam" id="PF04450">
    <property type="entry name" value="BSP"/>
    <property type="match status" value="1"/>
</dbReference>
<dbReference type="RefSeq" id="WP_178933988.1">
    <property type="nucleotide sequence ID" value="NZ_JACBAZ010000008.1"/>
</dbReference>
<keyword evidence="2" id="KW-1185">Reference proteome</keyword>
<dbReference type="AlphaFoldDB" id="A0A851GJ05"/>
<dbReference type="InterPro" id="IPR007541">
    <property type="entry name" value="Uncharacterised_BSP"/>
</dbReference>
<organism evidence="1 2">
    <name type="scientific">Oceaniferula marina</name>
    <dbReference type="NCBI Taxonomy" id="2748318"/>
    <lineage>
        <taxon>Bacteria</taxon>
        <taxon>Pseudomonadati</taxon>
        <taxon>Verrucomicrobiota</taxon>
        <taxon>Verrucomicrobiia</taxon>
        <taxon>Verrucomicrobiales</taxon>
        <taxon>Verrucomicrobiaceae</taxon>
        <taxon>Oceaniferula</taxon>
    </lineage>
</organism>
<dbReference type="EMBL" id="JACBAZ010000008">
    <property type="protein sequence ID" value="NWK57159.1"/>
    <property type="molecule type" value="Genomic_DNA"/>
</dbReference>
<dbReference type="PANTHER" id="PTHR33321:SF12">
    <property type="entry name" value="PLANT BASIC SECRETORY PROTEIN (BSP) FAMILY PROTEIN"/>
    <property type="match status" value="1"/>
</dbReference>
<comment type="caution">
    <text evidence="1">The sequence shown here is derived from an EMBL/GenBank/DDBJ whole genome shotgun (WGS) entry which is preliminary data.</text>
</comment>
<dbReference type="InterPro" id="IPR008979">
    <property type="entry name" value="Galactose-bd-like_sf"/>
</dbReference>
<evidence type="ECO:0000313" key="2">
    <source>
        <dbReference type="Proteomes" id="UP000557872"/>
    </source>
</evidence>
<dbReference type="SUPFAM" id="SSF49785">
    <property type="entry name" value="Galactose-binding domain-like"/>
    <property type="match status" value="1"/>
</dbReference>
<reference evidence="1 2" key="1">
    <citation type="submission" date="2020-07" db="EMBL/GenBank/DDBJ databases">
        <title>Roseicoccus Jingziensis gen. nov., sp. nov., isolated from coastal seawater.</title>
        <authorList>
            <person name="Feng X."/>
        </authorList>
    </citation>
    <scope>NUCLEOTIDE SEQUENCE [LARGE SCALE GENOMIC DNA]</scope>
    <source>
        <strain evidence="1 2">N1E253</strain>
    </source>
</reference>
<dbReference type="Gene3D" id="2.60.120.260">
    <property type="entry name" value="Galactose-binding domain-like"/>
    <property type="match status" value="1"/>
</dbReference>
<name>A0A851GJ05_9BACT</name>
<accession>A0A851GJ05</accession>
<dbReference type="Proteomes" id="UP000557872">
    <property type="component" value="Unassembled WGS sequence"/>
</dbReference>
<dbReference type="PANTHER" id="PTHR33321">
    <property type="match status" value="1"/>
</dbReference>
<proteinExistence type="predicted"/>
<sequence length="363" mass="40862">MRYLIPIITLIPALATASPIGKAKISSNLPAKDGHALELITDGKLDTYYQTKGKTKPGDWIQLSFPEALPTGKNLRVHTGISGSEDFFNGAVLEASSDGNSWKKIAVERAALIDSKIPANTTHLRLLATEANGHHIAVREIEFTDAASPVLIQKGTATLEGKTFQLSLATNLEGNEDLKPRFDEMAALYFDLWPQLVSILGSPLDDTYVDVDIHYRASMKYPAYADKSYIVISADHLRKNKADTIGVFVHELTHVIQHYPNYKPHWFIEGVADYTRYKLNPVEDNWKKRHRANIDLNKPLGAYWSSAAFLLYLEETYKKEIVKPVSIEVRNGTYTDDIWKKITGKELKQLTEEYKNSGWKIQS</sequence>
<protein>
    <recommendedName>
        <fullName evidence="3">Secretory protein</fullName>
    </recommendedName>
</protein>